<dbReference type="SUPFAM" id="SSF101936">
    <property type="entry name" value="DNA-binding pseudobarrel domain"/>
    <property type="match status" value="6"/>
</dbReference>
<dbReference type="PANTHER" id="PTHR31920">
    <property type="entry name" value="B3 DOMAIN-CONTAINING"/>
    <property type="match status" value="1"/>
</dbReference>
<organism evidence="8">
    <name type="scientific">Daucus carota subsp. sativus</name>
    <name type="common">Carrot</name>
    <dbReference type="NCBI Taxonomy" id="79200"/>
    <lineage>
        <taxon>Eukaryota</taxon>
        <taxon>Viridiplantae</taxon>
        <taxon>Streptophyta</taxon>
        <taxon>Embryophyta</taxon>
        <taxon>Tracheophyta</taxon>
        <taxon>Spermatophyta</taxon>
        <taxon>Magnoliopsida</taxon>
        <taxon>eudicotyledons</taxon>
        <taxon>Gunneridae</taxon>
        <taxon>Pentapetalae</taxon>
        <taxon>asterids</taxon>
        <taxon>campanulids</taxon>
        <taxon>Apiales</taxon>
        <taxon>Apiaceae</taxon>
        <taxon>Apioideae</taxon>
        <taxon>Scandiceae</taxon>
        <taxon>Daucinae</taxon>
        <taxon>Daucus</taxon>
        <taxon>Daucus sect. Daucus</taxon>
    </lineage>
</organism>
<dbReference type="EMBL" id="CP093348">
    <property type="protein sequence ID" value="WOH04382.1"/>
    <property type="molecule type" value="Genomic_DNA"/>
</dbReference>
<dbReference type="InterPro" id="IPR050655">
    <property type="entry name" value="Plant_B3_domain"/>
</dbReference>
<reference evidence="9" key="2">
    <citation type="submission" date="2022-03" db="EMBL/GenBank/DDBJ databases">
        <title>Draft title - Genomic analysis of global carrot germplasm unveils the trajectory of domestication and the origin of high carotenoid orange carrot.</title>
        <authorList>
            <person name="Iorizzo M."/>
            <person name="Ellison S."/>
            <person name="Senalik D."/>
            <person name="Macko-Podgorni A."/>
            <person name="Grzebelus D."/>
            <person name="Bostan H."/>
            <person name="Rolling W."/>
            <person name="Curaba J."/>
            <person name="Simon P."/>
        </authorList>
    </citation>
    <scope>NUCLEOTIDE SEQUENCE</scope>
    <source>
        <tissue evidence="9">Leaf</tissue>
    </source>
</reference>
<dbReference type="Pfam" id="PF02362">
    <property type="entry name" value="B3"/>
    <property type="match status" value="5"/>
</dbReference>
<feature type="domain" description="TF-B3" evidence="7">
    <location>
        <begin position="753"/>
        <end position="847"/>
    </location>
</feature>
<dbReference type="PANTHER" id="PTHR31920:SF135">
    <property type="entry name" value="B3 DOMAIN-CONTAINING PROTEIN OS03G0621600-RELATED"/>
    <property type="match status" value="1"/>
</dbReference>
<dbReference type="GO" id="GO:0005634">
    <property type="term" value="C:nucleus"/>
    <property type="evidence" value="ECO:0007669"/>
    <property type="project" value="UniProtKB-SubCell"/>
</dbReference>
<keyword evidence="5" id="KW-0539">Nucleus</keyword>
<dbReference type="InterPro" id="IPR015300">
    <property type="entry name" value="DNA-bd_pseudobarrel_sf"/>
</dbReference>
<feature type="domain" description="TF-B3" evidence="7">
    <location>
        <begin position="298"/>
        <end position="392"/>
    </location>
</feature>
<dbReference type="Gene3D" id="1.20.120.1750">
    <property type="match status" value="1"/>
</dbReference>
<evidence type="ECO:0000313" key="9">
    <source>
        <dbReference type="EMBL" id="WOH04382.1"/>
    </source>
</evidence>
<comment type="subcellular location">
    <subcellularLocation>
        <location evidence="1">Nucleus</location>
    </subcellularLocation>
</comment>
<evidence type="ECO:0000259" key="7">
    <source>
        <dbReference type="PROSITE" id="PS50863"/>
    </source>
</evidence>
<reference evidence="8" key="1">
    <citation type="journal article" date="2016" name="Nat. Genet.">
        <title>A high-quality carrot genome assembly provides new insights into carotenoid accumulation and asterid genome evolution.</title>
        <authorList>
            <person name="Iorizzo M."/>
            <person name="Ellison S."/>
            <person name="Senalik D."/>
            <person name="Zeng P."/>
            <person name="Satapoomin P."/>
            <person name="Huang J."/>
            <person name="Bowman M."/>
            <person name="Iovene M."/>
            <person name="Sanseverino W."/>
            <person name="Cavagnaro P."/>
            <person name="Yildiz M."/>
            <person name="Macko-Podgorni A."/>
            <person name="Moranska E."/>
            <person name="Grzebelus E."/>
            <person name="Grzebelus D."/>
            <person name="Ashrafi H."/>
            <person name="Zheng Z."/>
            <person name="Cheng S."/>
            <person name="Spooner D."/>
            <person name="Van Deynze A."/>
            <person name="Simon P."/>
        </authorList>
    </citation>
    <scope>NUCLEOTIDE SEQUENCE [LARGE SCALE GENOMIC DNA]</scope>
    <source>
        <tissue evidence="8">Leaf</tissue>
    </source>
</reference>
<accession>A0A164VF79</accession>
<evidence type="ECO:0000256" key="6">
    <source>
        <dbReference type="SAM" id="MobiDB-lite"/>
    </source>
</evidence>
<feature type="domain" description="TF-B3" evidence="7">
    <location>
        <begin position="466"/>
        <end position="560"/>
    </location>
</feature>
<keyword evidence="4" id="KW-0804">Transcription</keyword>
<dbReference type="InterPro" id="IPR003340">
    <property type="entry name" value="B3_DNA-bd"/>
</dbReference>
<feature type="domain" description="TF-B3" evidence="7">
    <location>
        <begin position="9"/>
        <end position="103"/>
    </location>
</feature>
<proteinExistence type="predicted"/>
<gene>
    <name evidence="8" type="ORF">DCAR_022379</name>
    <name evidence="9" type="ORF">DCAR_0623791</name>
</gene>
<dbReference type="Proteomes" id="UP000077755">
    <property type="component" value="Chromosome 6"/>
</dbReference>
<dbReference type="EMBL" id="LNRQ01000006">
    <property type="protein sequence ID" value="KZM90256.1"/>
    <property type="molecule type" value="Genomic_DNA"/>
</dbReference>
<dbReference type="GO" id="GO:0003677">
    <property type="term" value="F:DNA binding"/>
    <property type="evidence" value="ECO:0007669"/>
    <property type="project" value="UniProtKB-KW"/>
</dbReference>
<evidence type="ECO:0000256" key="2">
    <source>
        <dbReference type="ARBA" id="ARBA00023015"/>
    </source>
</evidence>
<evidence type="ECO:0000256" key="4">
    <source>
        <dbReference type="ARBA" id="ARBA00023163"/>
    </source>
</evidence>
<evidence type="ECO:0000313" key="10">
    <source>
        <dbReference type="Proteomes" id="UP000077755"/>
    </source>
</evidence>
<dbReference type="CDD" id="cd10017">
    <property type="entry name" value="B3_DNA"/>
    <property type="match status" value="5"/>
</dbReference>
<dbReference type="PROSITE" id="PS50863">
    <property type="entry name" value="B3"/>
    <property type="match status" value="5"/>
</dbReference>
<evidence type="ECO:0000256" key="3">
    <source>
        <dbReference type="ARBA" id="ARBA00023125"/>
    </source>
</evidence>
<evidence type="ECO:0000256" key="5">
    <source>
        <dbReference type="ARBA" id="ARBA00023242"/>
    </source>
</evidence>
<keyword evidence="10" id="KW-1185">Reference proteome</keyword>
<dbReference type="AlphaFoldDB" id="A0A164VF79"/>
<feature type="region of interest" description="Disordered" evidence="6">
    <location>
        <begin position="877"/>
        <end position="897"/>
    </location>
</feature>
<feature type="compositionally biased region" description="Polar residues" evidence="6">
    <location>
        <begin position="877"/>
        <end position="893"/>
    </location>
</feature>
<name>A0A164VF79_DAUCS</name>
<dbReference type="Gramene" id="KZM90256">
    <property type="protein sequence ID" value="KZM90256"/>
    <property type="gene ID" value="DCAR_022379"/>
</dbReference>
<sequence>MGRRPPERKPAFSKILVKDFSKKLMIPSKFVSLHRGTLARKCVLRPTGTQDAWRVKTKQINDSLYFKKGWKKFARHYSLGFGDLLVFRYAQDCEFYVDMFDQSCCLKELAVTSHNVKSRKHSHLEEANPGEKEALDKAEKLMSSSKFPAFLKIMQWAYVRPGGYLPLTTDFARKYFKDSTREVKIEVSGKTWTAGVRKDCATYRLTRCWSYLVTEQALKVGDVCAFELINTEDYTLKLTIFSSTRKNKICKTKARPFSSFEARSCQAPKKRSSHALEAQSRKAIKAANRFSSLSKYPSSPYVMRHTYLRARYLIIPPKFARLHLGTLARKCILRPTGTQDAWLVRTKQINDSLYFKRGWKKFAQHYSLGFGDLLVFRYKKDCEFHVDVFDKSCCLKELAVKSPHVGSQMDTTSKFPRKKKKLQTKARPGKALEAKYPSCPCVMNTSYLHGRYLEYKRMGRSPPPRKPSFMKILVTDFSKKLMIPPQFVRLYRETLARKCILRPTGTRDSWCVRTKWIKDSLYFKKGWKKFARHHSLGYGDLLIFRYAKDCKFYVDMFDKSCCFKEPVNSQNVGSQRDTTPILPGQEAKVDLETSALDAALDAEEFMAGSEFPAFNRIVRPAYLKANGYMPIDPNFGRWYLEDSIRDVKIDVSGKIWTVGVIEHGSSGRLSRCWSSLAKEHALKAVHGSSILLHSDNSPSFTGSVECVEDRENCQTKARSGKALEARSSQALEEDSSQVIEAAYEFASQSKHPSYPCVMSFNYIRRGNLLIPSKFVRLHCGTLPRKYMIRPTGTRDSWGVRTKQINNLLYFKKGWKKFARHHLLGFGDLLVFRYAQDCEFHVDIFDKSCCHKDPVTSQDIESRRDTTLILPRENKNIQSKTRSGQALETHSSQALEAKSNEEFEARVNQARETAYKFSSLSKYPSYSCVMQYSYVRQKFLFERWDANQKSRMKAQSDLQKMQRKNIRGLCEKFAVTKLEFKFVIEAWQQIVKCRRTLKWSYVYGYFIPEDEPAKTALFEYLQGEAEAGLERHHHCAEKELFMVLNDVNATADQFHSFRVKLEELTRVTRTYFANLVTALENNLYESEIRGPPKEKTRKIVKKFTKQRGERRKVQK</sequence>
<evidence type="ECO:0000313" key="8">
    <source>
        <dbReference type="EMBL" id="KZM90256.1"/>
    </source>
</evidence>
<dbReference type="SMART" id="SM01019">
    <property type="entry name" value="B3"/>
    <property type="match status" value="6"/>
</dbReference>
<protein>
    <recommendedName>
        <fullName evidence="7">TF-B3 domain-containing protein</fullName>
    </recommendedName>
</protein>
<feature type="domain" description="TF-B3" evidence="7">
    <location>
        <begin position="150"/>
        <end position="244"/>
    </location>
</feature>
<keyword evidence="3" id="KW-0238">DNA-binding</keyword>
<evidence type="ECO:0000256" key="1">
    <source>
        <dbReference type="ARBA" id="ARBA00004123"/>
    </source>
</evidence>
<keyword evidence="2" id="KW-0805">Transcription regulation</keyword>
<dbReference type="Gene3D" id="2.40.330.10">
    <property type="entry name" value="DNA-binding pseudobarrel domain"/>
    <property type="match status" value="6"/>
</dbReference>